<dbReference type="HOGENOM" id="CLU_2866977_0_0_1"/>
<proteinExistence type="predicted"/>
<reference evidence="2" key="3">
    <citation type="submission" date="2025-09" db="UniProtKB">
        <authorList>
            <consortium name="Ensembl"/>
        </authorList>
    </citation>
    <scope>IDENTIFICATION</scope>
</reference>
<evidence type="ECO:0000313" key="2">
    <source>
        <dbReference type="Ensembl" id="ENSCINP00000035857.1"/>
    </source>
</evidence>
<reference evidence="2" key="2">
    <citation type="submission" date="2025-08" db="UniProtKB">
        <authorList>
            <consortium name="Ensembl"/>
        </authorList>
    </citation>
    <scope>IDENTIFICATION</scope>
</reference>
<accession>H2Y1S3</accession>
<keyword evidence="1" id="KW-1133">Transmembrane helix</keyword>
<evidence type="ECO:0000313" key="3">
    <source>
        <dbReference type="Proteomes" id="UP000008144"/>
    </source>
</evidence>
<dbReference type="InParanoid" id="H2Y1S3"/>
<name>H2Y1S3_CIOIN</name>
<dbReference type="AlphaFoldDB" id="H2Y1S3"/>
<feature type="transmembrane region" description="Helical" evidence="1">
    <location>
        <begin position="45"/>
        <end position="63"/>
    </location>
</feature>
<dbReference type="Proteomes" id="UP000008144">
    <property type="component" value="Unassembled WGS sequence"/>
</dbReference>
<reference evidence="3" key="1">
    <citation type="journal article" date="2002" name="Science">
        <title>The draft genome of Ciona intestinalis: insights into chordate and vertebrate origins.</title>
        <authorList>
            <person name="Dehal P."/>
            <person name="Satou Y."/>
            <person name="Campbell R.K."/>
            <person name="Chapman J."/>
            <person name="Degnan B."/>
            <person name="De Tomaso A."/>
            <person name="Davidson B."/>
            <person name="Di Gregorio A."/>
            <person name="Gelpke M."/>
            <person name="Goodstein D.M."/>
            <person name="Harafuji N."/>
            <person name="Hastings K.E."/>
            <person name="Ho I."/>
            <person name="Hotta K."/>
            <person name="Huang W."/>
            <person name="Kawashima T."/>
            <person name="Lemaire P."/>
            <person name="Martinez D."/>
            <person name="Meinertzhagen I.A."/>
            <person name="Necula S."/>
            <person name="Nonaka M."/>
            <person name="Putnam N."/>
            <person name="Rash S."/>
            <person name="Saiga H."/>
            <person name="Satake M."/>
            <person name="Terry A."/>
            <person name="Yamada L."/>
            <person name="Wang H.G."/>
            <person name="Awazu S."/>
            <person name="Azumi K."/>
            <person name="Boore J."/>
            <person name="Branno M."/>
            <person name="Chin-Bow S."/>
            <person name="DeSantis R."/>
            <person name="Doyle S."/>
            <person name="Francino P."/>
            <person name="Keys D.N."/>
            <person name="Haga S."/>
            <person name="Hayashi H."/>
            <person name="Hino K."/>
            <person name="Imai K.S."/>
            <person name="Inaba K."/>
            <person name="Kano S."/>
            <person name="Kobayashi K."/>
            <person name="Kobayashi M."/>
            <person name="Lee B.I."/>
            <person name="Makabe K.W."/>
            <person name="Manohar C."/>
            <person name="Matassi G."/>
            <person name="Medina M."/>
            <person name="Mochizuki Y."/>
            <person name="Mount S."/>
            <person name="Morishita T."/>
            <person name="Miura S."/>
            <person name="Nakayama A."/>
            <person name="Nishizaka S."/>
            <person name="Nomoto H."/>
            <person name="Ohta F."/>
            <person name="Oishi K."/>
            <person name="Rigoutsos I."/>
            <person name="Sano M."/>
            <person name="Sasaki A."/>
            <person name="Sasakura Y."/>
            <person name="Shoguchi E."/>
            <person name="Shin-i T."/>
            <person name="Spagnuolo A."/>
            <person name="Stainier D."/>
            <person name="Suzuki M.M."/>
            <person name="Tassy O."/>
            <person name="Takatori N."/>
            <person name="Tokuoka M."/>
            <person name="Yagi K."/>
            <person name="Yoshizaki F."/>
            <person name="Wada S."/>
            <person name="Zhang C."/>
            <person name="Hyatt P.D."/>
            <person name="Larimer F."/>
            <person name="Detter C."/>
            <person name="Doggett N."/>
            <person name="Glavina T."/>
            <person name="Hawkins T."/>
            <person name="Richardson P."/>
            <person name="Lucas S."/>
            <person name="Kohara Y."/>
            <person name="Levine M."/>
            <person name="Satoh N."/>
            <person name="Rokhsar D.S."/>
        </authorList>
    </citation>
    <scope>NUCLEOTIDE SEQUENCE [LARGE SCALE GENOMIC DNA]</scope>
</reference>
<sequence>MKESTLVNETEHPCYNDCHFGSREDKIVKNMSSRWRKGGAPNLEPWIVVVVVLPLPWLLVVAAH</sequence>
<keyword evidence="1" id="KW-0472">Membrane</keyword>
<keyword evidence="1" id="KW-0812">Transmembrane</keyword>
<protein>
    <submittedName>
        <fullName evidence="2">Uncharacterized protein</fullName>
    </submittedName>
</protein>
<dbReference type="Ensembl" id="ENSCINT00000031587.1">
    <property type="protein sequence ID" value="ENSCINP00000035857.1"/>
    <property type="gene ID" value="ENSCING00000022543.1"/>
</dbReference>
<evidence type="ECO:0000256" key="1">
    <source>
        <dbReference type="SAM" id="Phobius"/>
    </source>
</evidence>
<keyword evidence="3" id="KW-1185">Reference proteome</keyword>
<organism evidence="2 3">
    <name type="scientific">Ciona intestinalis</name>
    <name type="common">Transparent sea squirt</name>
    <name type="synonym">Ascidia intestinalis</name>
    <dbReference type="NCBI Taxonomy" id="7719"/>
    <lineage>
        <taxon>Eukaryota</taxon>
        <taxon>Metazoa</taxon>
        <taxon>Chordata</taxon>
        <taxon>Tunicata</taxon>
        <taxon>Ascidiacea</taxon>
        <taxon>Phlebobranchia</taxon>
        <taxon>Cionidae</taxon>
        <taxon>Ciona</taxon>
    </lineage>
</organism>